<feature type="binding site" evidence="6">
    <location>
        <position position="111"/>
    </location>
    <ligand>
        <name>Mg(2+)</name>
        <dbReference type="ChEBI" id="CHEBI:18420"/>
    </ligand>
</feature>
<keyword evidence="6" id="KW-0808">Transferase</keyword>
<comment type="subunit">
    <text evidence="6">Monomer.</text>
</comment>
<dbReference type="CDD" id="cd03586">
    <property type="entry name" value="PolY_Pol_IV_kappa"/>
    <property type="match status" value="1"/>
</dbReference>
<dbReference type="RefSeq" id="WP_104409393.1">
    <property type="nucleotide sequence ID" value="NZ_PTIS01000003.1"/>
</dbReference>
<dbReference type="STRING" id="37659.GCA_000703125_02035"/>
<dbReference type="GO" id="GO:0003684">
    <property type="term" value="F:damaged DNA binding"/>
    <property type="evidence" value="ECO:0007669"/>
    <property type="project" value="InterPro"/>
</dbReference>
<keyword evidence="4 6" id="KW-0227">DNA damage</keyword>
<evidence type="ECO:0000256" key="3">
    <source>
        <dbReference type="ARBA" id="ARBA00022695"/>
    </source>
</evidence>
<comment type="similarity">
    <text evidence="1 6">Belongs to the DNA polymerase type-Y family.</text>
</comment>
<protein>
    <recommendedName>
        <fullName evidence="6">DNA polymerase IV</fullName>
        <shortName evidence="6">Pol IV</shortName>
        <ecNumber evidence="6">2.7.7.7</ecNumber>
    </recommendedName>
</protein>
<dbReference type="GO" id="GO:0000287">
    <property type="term" value="F:magnesium ion binding"/>
    <property type="evidence" value="ECO:0007669"/>
    <property type="project" value="UniProtKB-UniRule"/>
</dbReference>
<comment type="subcellular location">
    <subcellularLocation>
        <location evidence="6">Cytoplasm</location>
    </subcellularLocation>
</comment>
<sequence>MEKIIFHIDVNSAYLSWSAADKLKNGEKLDIRLVPSVIGGDENSRRGVVLAKSDKAKYYGIITGESLYSARKKCNDLIVIPPNFKIYEEYSKNMFEFLHNYTPYIQKYSIDECFLDMGLNKREDALKLAEIIRKEIKEKFNFTVSIGVATNKLLAKMASELKKPDKVNTIFKEEIEMKLWHLPVEELFMVGKSAKKTLNLMYIYTIGELATSDKALIKDKLKSMGELIWNYANGIDFSKVEYDEEDIKNISNETTLATDLLHREKAHRVILELSDKVSYRLRKNNKYCYSIGINIKTNEFKSYSHQKKILNPTNSTKIIYKIATELFDKCWKGEPIRLLGINLSNLTDTYIEQLSLLSLKDDNERKAKGNVDSVLDAMREKYGKI</sequence>
<dbReference type="Gene3D" id="3.40.1170.60">
    <property type="match status" value="1"/>
</dbReference>
<keyword evidence="2 6" id="KW-0515">Mutator protein</keyword>
<dbReference type="SUPFAM" id="SSF56672">
    <property type="entry name" value="DNA/RNA polymerases"/>
    <property type="match status" value="1"/>
</dbReference>
<keyword evidence="3 6" id="KW-0548">Nucleotidyltransferase</keyword>
<evidence type="ECO:0000256" key="2">
    <source>
        <dbReference type="ARBA" id="ARBA00022457"/>
    </source>
</evidence>
<dbReference type="GO" id="GO:0003887">
    <property type="term" value="F:DNA-directed DNA polymerase activity"/>
    <property type="evidence" value="ECO:0007669"/>
    <property type="project" value="UniProtKB-UniRule"/>
</dbReference>
<feature type="active site" evidence="6">
    <location>
        <position position="112"/>
    </location>
</feature>
<dbReference type="EMBL" id="PTIS01000003">
    <property type="protein sequence ID" value="PPK48977.1"/>
    <property type="molecule type" value="Genomic_DNA"/>
</dbReference>
<dbReference type="Gene3D" id="3.30.70.270">
    <property type="match status" value="1"/>
</dbReference>
<dbReference type="Pfam" id="PF00817">
    <property type="entry name" value="IMS"/>
    <property type="match status" value="1"/>
</dbReference>
<dbReference type="Gene3D" id="3.30.1490.100">
    <property type="entry name" value="DNA polymerase, Y-family, little finger domain"/>
    <property type="match status" value="1"/>
</dbReference>
<keyword evidence="6" id="KW-0238">DNA-binding</keyword>
<evidence type="ECO:0000313" key="9">
    <source>
        <dbReference type="Proteomes" id="UP000239863"/>
    </source>
</evidence>
<dbReference type="Gene3D" id="1.10.150.20">
    <property type="entry name" value="5' to 3' exonuclease, C-terminal subdomain"/>
    <property type="match status" value="1"/>
</dbReference>
<dbReference type="InterPro" id="IPR043502">
    <property type="entry name" value="DNA/RNA_pol_sf"/>
</dbReference>
<evidence type="ECO:0000256" key="4">
    <source>
        <dbReference type="ARBA" id="ARBA00022763"/>
    </source>
</evidence>
<keyword evidence="6" id="KW-0234">DNA repair</keyword>
<dbReference type="OrthoDB" id="9808813at2"/>
<dbReference type="Pfam" id="PF11799">
    <property type="entry name" value="IMS_C"/>
    <property type="match status" value="1"/>
</dbReference>
<dbReference type="PROSITE" id="PS50173">
    <property type="entry name" value="UMUC"/>
    <property type="match status" value="1"/>
</dbReference>
<organism evidence="8 9">
    <name type="scientific">Clostridium algidicarnis DSM 15099</name>
    <dbReference type="NCBI Taxonomy" id="1121295"/>
    <lineage>
        <taxon>Bacteria</taxon>
        <taxon>Bacillati</taxon>
        <taxon>Bacillota</taxon>
        <taxon>Clostridia</taxon>
        <taxon>Eubacteriales</taxon>
        <taxon>Clostridiaceae</taxon>
        <taxon>Clostridium</taxon>
    </lineage>
</organism>
<keyword evidence="6" id="KW-0479">Metal-binding</keyword>
<name>A0A2S6FZC5_9CLOT</name>
<keyword evidence="6" id="KW-0235">DNA replication</keyword>
<keyword evidence="6" id="KW-0460">Magnesium</keyword>
<dbReference type="GO" id="GO:0009432">
    <property type="term" value="P:SOS response"/>
    <property type="evidence" value="ECO:0007669"/>
    <property type="project" value="TreeGrafter"/>
</dbReference>
<feature type="binding site" evidence="6">
    <location>
        <position position="9"/>
    </location>
    <ligand>
        <name>Mg(2+)</name>
        <dbReference type="ChEBI" id="CHEBI:18420"/>
    </ligand>
</feature>
<accession>A0A2S6FZC5</accession>
<comment type="function">
    <text evidence="6">Poorly processive, error-prone DNA polymerase involved in untargeted mutagenesis. Copies undamaged DNA at stalled replication forks, which arise in vivo from mismatched or misaligned primer ends. These misaligned primers can be extended by PolIV. Exhibits no 3'-5' exonuclease (proofreading) activity. May be involved in translesional synthesis, in conjunction with the beta clamp from PolIII.</text>
</comment>
<dbReference type="InterPro" id="IPR036775">
    <property type="entry name" value="DNA_pol_Y-fam_lit_finger_sf"/>
</dbReference>
<dbReference type="PANTHER" id="PTHR11076:SF35">
    <property type="entry name" value="DNA REPAIR PROTEIN HOMOLOG YOBH"/>
    <property type="match status" value="1"/>
</dbReference>
<proteinExistence type="inferred from homology"/>
<dbReference type="GO" id="GO:0006281">
    <property type="term" value="P:DNA repair"/>
    <property type="evidence" value="ECO:0007669"/>
    <property type="project" value="UniProtKB-UniRule"/>
</dbReference>
<dbReference type="EC" id="2.7.7.7" evidence="6"/>
<keyword evidence="6" id="KW-0963">Cytoplasm</keyword>
<dbReference type="GO" id="GO:0042276">
    <property type="term" value="P:error-prone translesion synthesis"/>
    <property type="evidence" value="ECO:0007669"/>
    <property type="project" value="TreeGrafter"/>
</dbReference>
<dbReference type="PANTHER" id="PTHR11076">
    <property type="entry name" value="DNA REPAIR POLYMERASE UMUC / TRANSFERASE FAMILY MEMBER"/>
    <property type="match status" value="1"/>
</dbReference>
<dbReference type="InterPro" id="IPR050116">
    <property type="entry name" value="DNA_polymerase-Y"/>
</dbReference>
<evidence type="ECO:0000259" key="7">
    <source>
        <dbReference type="PROSITE" id="PS50173"/>
    </source>
</evidence>
<dbReference type="HAMAP" id="MF_01113">
    <property type="entry name" value="DNApol_IV"/>
    <property type="match status" value="1"/>
</dbReference>
<comment type="catalytic activity">
    <reaction evidence="6">
        <text>DNA(n) + a 2'-deoxyribonucleoside 5'-triphosphate = DNA(n+1) + diphosphate</text>
        <dbReference type="Rhea" id="RHEA:22508"/>
        <dbReference type="Rhea" id="RHEA-COMP:17339"/>
        <dbReference type="Rhea" id="RHEA-COMP:17340"/>
        <dbReference type="ChEBI" id="CHEBI:33019"/>
        <dbReference type="ChEBI" id="CHEBI:61560"/>
        <dbReference type="ChEBI" id="CHEBI:173112"/>
        <dbReference type="EC" id="2.7.7.7"/>
    </reaction>
</comment>
<gene>
    <name evidence="6" type="primary">dinB</name>
    <name evidence="8" type="ORF">BD821_103105</name>
</gene>
<keyword evidence="5 6" id="KW-0239">DNA-directed DNA polymerase</keyword>
<evidence type="ECO:0000256" key="5">
    <source>
        <dbReference type="ARBA" id="ARBA00022932"/>
    </source>
</evidence>
<comment type="caution">
    <text evidence="8">The sequence shown here is derived from an EMBL/GenBank/DDBJ whole genome shotgun (WGS) entry which is preliminary data.</text>
</comment>
<feature type="domain" description="UmuC" evidence="7">
    <location>
        <begin position="5"/>
        <end position="191"/>
    </location>
</feature>
<evidence type="ECO:0000313" key="8">
    <source>
        <dbReference type="EMBL" id="PPK48977.1"/>
    </source>
</evidence>
<evidence type="ECO:0000256" key="1">
    <source>
        <dbReference type="ARBA" id="ARBA00010945"/>
    </source>
</evidence>
<dbReference type="InterPro" id="IPR017961">
    <property type="entry name" value="DNA_pol_Y-fam_little_finger"/>
</dbReference>
<reference evidence="8 9" key="1">
    <citation type="submission" date="2018-02" db="EMBL/GenBank/DDBJ databases">
        <title>Genomic Encyclopedia of Archaeal and Bacterial Type Strains, Phase II (KMG-II): from individual species to whole genera.</title>
        <authorList>
            <person name="Goeker M."/>
        </authorList>
    </citation>
    <scope>NUCLEOTIDE SEQUENCE [LARGE SCALE GENOMIC DNA]</scope>
    <source>
        <strain evidence="8 9">DSM 15099</strain>
    </source>
</reference>
<feature type="site" description="Substrate discrimination" evidence="6">
    <location>
        <position position="14"/>
    </location>
</feature>
<dbReference type="GO" id="GO:0005829">
    <property type="term" value="C:cytosol"/>
    <property type="evidence" value="ECO:0007669"/>
    <property type="project" value="TreeGrafter"/>
</dbReference>
<dbReference type="GO" id="GO:0006261">
    <property type="term" value="P:DNA-templated DNA replication"/>
    <property type="evidence" value="ECO:0007669"/>
    <property type="project" value="UniProtKB-UniRule"/>
</dbReference>
<comment type="cofactor">
    <cofactor evidence="6">
        <name>Mg(2+)</name>
        <dbReference type="ChEBI" id="CHEBI:18420"/>
    </cofactor>
    <text evidence="6">Binds 2 magnesium ions per subunit.</text>
</comment>
<dbReference type="Proteomes" id="UP000239863">
    <property type="component" value="Unassembled WGS sequence"/>
</dbReference>
<dbReference type="InterPro" id="IPR022880">
    <property type="entry name" value="DNApol_IV"/>
</dbReference>
<evidence type="ECO:0000256" key="6">
    <source>
        <dbReference type="HAMAP-Rule" id="MF_01113"/>
    </source>
</evidence>
<dbReference type="AlphaFoldDB" id="A0A2S6FZC5"/>
<dbReference type="InterPro" id="IPR001126">
    <property type="entry name" value="UmuC"/>
</dbReference>
<dbReference type="InterPro" id="IPR043128">
    <property type="entry name" value="Rev_trsase/Diguanyl_cyclase"/>
</dbReference>
<dbReference type="SUPFAM" id="SSF100879">
    <property type="entry name" value="Lesion bypass DNA polymerase (Y-family), little finger domain"/>
    <property type="match status" value="1"/>
</dbReference>